<evidence type="ECO:0000313" key="1">
    <source>
        <dbReference type="EMBL" id="BBF70200.1"/>
    </source>
</evidence>
<proteinExistence type="predicted"/>
<dbReference type="Proteomes" id="UP001059971">
    <property type="component" value="Chromosome 1"/>
</dbReference>
<keyword evidence="2" id="KW-1185">Reference proteome</keyword>
<dbReference type="EMBL" id="AP018817">
    <property type="protein sequence ID" value="BBF70200.1"/>
    <property type="molecule type" value="Genomic_DNA"/>
</dbReference>
<protein>
    <submittedName>
        <fullName evidence="1">Uncharacterized protein</fullName>
    </submittedName>
</protein>
<dbReference type="RefSeq" id="WP_261934610.1">
    <property type="nucleotide sequence ID" value="NZ_AP018817.1"/>
</dbReference>
<gene>
    <name evidence="1" type="ORF">SBA_ch1_24000</name>
</gene>
<sequence>MTTTITLETHSWPTKIIMRDDFESECGTHKHHGVTEEIVPPNSKRTVHVCQSRTIEFVELPLPPSDAG</sequence>
<organism evidence="1 2">
    <name type="scientific">Sphingomonas bisphenolicum</name>
    <dbReference type="NCBI Taxonomy" id="296544"/>
    <lineage>
        <taxon>Bacteria</taxon>
        <taxon>Pseudomonadati</taxon>
        <taxon>Pseudomonadota</taxon>
        <taxon>Alphaproteobacteria</taxon>
        <taxon>Sphingomonadales</taxon>
        <taxon>Sphingomonadaceae</taxon>
        <taxon>Sphingomonas</taxon>
    </lineage>
</organism>
<accession>A0ABN5WEH7</accession>
<reference evidence="1" key="1">
    <citation type="submission" date="2018-07" db="EMBL/GenBank/DDBJ databases">
        <title>Complete genome sequence of Sphingomonas bisphenolicum strain AO1, a bisphenol A degradative bacterium isolated from Japanese farm field.</title>
        <authorList>
            <person name="Murakami M."/>
            <person name="Koh M."/>
            <person name="Koba S."/>
            <person name="Matsumura Y."/>
        </authorList>
    </citation>
    <scope>NUCLEOTIDE SEQUENCE</scope>
    <source>
        <strain evidence="1">AO1</strain>
    </source>
</reference>
<evidence type="ECO:0000313" key="2">
    <source>
        <dbReference type="Proteomes" id="UP001059971"/>
    </source>
</evidence>
<name>A0ABN5WEH7_9SPHN</name>